<sequence length="120" mass="12396">QDVALMGCTSRSNCTAAILTKRGEHLVSCPLAGGAPLSLLQGRGALAMPLGRAWLRDRGGEPLEGEPDAEEGFLQPEEISSLSTAPCVSGHSFHAADECVAVGTTARRVAQLGLADLGDR</sequence>
<organism evidence="1 2">
    <name type="scientific">Prorocentrum cordatum</name>
    <dbReference type="NCBI Taxonomy" id="2364126"/>
    <lineage>
        <taxon>Eukaryota</taxon>
        <taxon>Sar</taxon>
        <taxon>Alveolata</taxon>
        <taxon>Dinophyceae</taxon>
        <taxon>Prorocentrales</taxon>
        <taxon>Prorocentraceae</taxon>
        <taxon>Prorocentrum</taxon>
    </lineage>
</organism>
<keyword evidence="2" id="KW-1185">Reference proteome</keyword>
<dbReference type="Proteomes" id="UP001189429">
    <property type="component" value="Unassembled WGS sequence"/>
</dbReference>
<name>A0ABN9Q2W2_9DINO</name>
<dbReference type="EMBL" id="CAUYUJ010002273">
    <property type="protein sequence ID" value="CAK0800022.1"/>
    <property type="molecule type" value="Genomic_DNA"/>
</dbReference>
<protein>
    <submittedName>
        <fullName evidence="1">Uncharacterized protein</fullName>
    </submittedName>
</protein>
<reference evidence="1" key="1">
    <citation type="submission" date="2023-10" db="EMBL/GenBank/DDBJ databases">
        <authorList>
            <person name="Chen Y."/>
            <person name="Shah S."/>
            <person name="Dougan E. K."/>
            <person name="Thang M."/>
            <person name="Chan C."/>
        </authorList>
    </citation>
    <scope>NUCLEOTIDE SEQUENCE [LARGE SCALE GENOMIC DNA]</scope>
</reference>
<feature type="non-terminal residue" evidence="1">
    <location>
        <position position="1"/>
    </location>
</feature>
<proteinExistence type="predicted"/>
<feature type="non-terminal residue" evidence="1">
    <location>
        <position position="120"/>
    </location>
</feature>
<evidence type="ECO:0000313" key="2">
    <source>
        <dbReference type="Proteomes" id="UP001189429"/>
    </source>
</evidence>
<accession>A0ABN9Q2W2</accession>
<comment type="caution">
    <text evidence="1">The sequence shown here is derived from an EMBL/GenBank/DDBJ whole genome shotgun (WGS) entry which is preliminary data.</text>
</comment>
<evidence type="ECO:0000313" key="1">
    <source>
        <dbReference type="EMBL" id="CAK0800022.1"/>
    </source>
</evidence>
<gene>
    <name evidence="1" type="ORF">PCOR1329_LOCUS8307</name>
</gene>